<reference evidence="2 3" key="1">
    <citation type="submission" date="2009-10" db="EMBL/GenBank/DDBJ databases">
        <authorList>
            <consortium name="Los Alamos National Laboratory (LANL)"/>
            <consortium name="National Microbial Pathogen Data Resource (NMPDR)"/>
            <person name="Saunders E.H."/>
            <person name="Munk A.C."/>
            <person name="Tapia R."/>
            <person name="Green L."/>
            <person name="Rogers Y."/>
            <person name="Detter J.C."/>
            <person name="Bruce D."/>
            <person name="Brettin T.S."/>
            <person name="Colwell R.R."/>
            <person name="Huq A."/>
            <person name="Grim C.J."/>
            <person name="Hasan N.A."/>
            <person name="Bartels D."/>
            <person name="Vonstein V."/>
        </authorList>
    </citation>
    <scope>NUCLEOTIDE SEQUENCE [LARGE SCALE GENOMIC DNA]</scope>
    <source>
        <strain evidence="2 3">CIP 101886</strain>
    </source>
</reference>
<evidence type="ECO:0000313" key="3">
    <source>
        <dbReference type="Proteomes" id="UP000003604"/>
    </source>
</evidence>
<organism evidence="2 3">
    <name type="scientific">Grimontia hollisae CIP 101886</name>
    <dbReference type="NCBI Taxonomy" id="675812"/>
    <lineage>
        <taxon>Bacteria</taxon>
        <taxon>Pseudomonadati</taxon>
        <taxon>Pseudomonadota</taxon>
        <taxon>Gammaproteobacteria</taxon>
        <taxon>Vibrionales</taxon>
        <taxon>Vibrionaceae</taxon>
        <taxon>Grimontia</taxon>
    </lineage>
</organism>
<evidence type="ECO:0000313" key="2">
    <source>
        <dbReference type="EMBL" id="EEY73979.1"/>
    </source>
</evidence>
<accession>D0I3F8</accession>
<comment type="caution">
    <text evidence="2">The sequence shown here is derived from an EMBL/GenBank/DDBJ whole genome shotgun (WGS) entry which is preliminary data.</text>
</comment>
<protein>
    <submittedName>
        <fullName evidence="2">Predicted transcriptional regulator</fullName>
    </submittedName>
</protein>
<dbReference type="GO" id="GO:0051259">
    <property type="term" value="P:protein complex oligomerization"/>
    <property type="evidence" value="ECO:0007669"/>
    <property type="project" value="InterPro"/>
</dbReference>
<dbReference type="AlphaFoldDB" id="D0I3F8"/>
<keyword evidence="3" id="KW-1185">Reference proteome</keyword>
<feature type="domain" description="Bacteriophage CI repressor C-terminal" evidence="1">
    <location>
        <begin position="27"/>
        <end position="126"/>
    </location>
</feature>
<dbReference type="Pfam" id="PF16452">
    <property type="entry name" value="Phage_CI_C"/>
    <property type="match status" value="1"/>
</dbReference>
<dbReference type="Gene3D" id="2.10.109.10">
    <property type="entry name" value="Umud Fragment, subunit A"/>
    <property type="match status" value="1"/>
</dbReference>
<sequence>MNIEYLALGKGEPYAQGSELSSSEVLNAQHLENGAISELDPVVFDKSYLGGNLSRENCIALFTDSSSYLINTNDTSPTSGNYLIDVDGVFSINKVRRLPGKKLSVDFDGSLIDVAEGDIKVIGRVVMSMVKQ</sequence>
<evidence type="ECO:0000259" key="1">
    <source>
        <dbReference type="Pfam" id="PF16452"/>
    </source>
</evidence>
<dbReference type="eggNOG" id="COG2932">
    <property type="taxonomic scope" value="Bacteria"/>
</dbReference>
<gene>
    <name evidence="2" type="ORF">VHA_000271</name>
</gene>
<proteinExistence type="predicted"/>
<dbReference type="EMBL" id="ADAQ01000007">
    <property type="protein sequence ID" value="EEY73979.1"/>
    <property type="molecule type" value="Genomic_DNA"/>
</dbReference>
<dbReference type="InterPro" id="IPR032499">
    <property type="entry name" value="Phage_CI_C"/>
</dbReference>
<name>D0I3F8_GRIHO</name>
<dbReference type="Proteomes" id="UP000003604">
    <property type="component" value="Unassembled WGS sequence"/>
</dbReference>